<comment type="caution">
    <text evidence="1">The sequence shown here is derived from an EMBL/GenBank/DDBJ whole genome shotgun (WGS) entry which is preliminary data.</text>
</comment>
<keyword evidence="2" id="KW-1185">Reference proteome</keyword>
<dbReference type="AlphaFoldDB" id="A0AAN9IRH0"/>
<dbReference type="Proteomes" id="UP001359559">
    <property type="component" value="Unassembled WGS sequence"/>
</dbReference>
<name>A0AAN9IRH0_CLITE</name>
<proteinExistence type="predicted"/>
<evidence type="ECO:0000313" key="2">
    <source>
        <dbReference type="Proteomes" id="UP001359559"/>
    </source>
</evidence>
<gene>
    <name evidence="1" type="ORF">RJT34_19672</name>
</gene>
<accession>A0AAN9IRH0</accession>
<sequence length="165" mass="18521">METEYPALALKKDESLVKVRTAFSVTLKKEIAGGFGFGLNHWTRHQHNAILKLQHFRSLSLQQLFGPSSQTFQLISLLGSPFSNLVGDLAIPTCKDPHFIHSRSMLLTVHTVWGQIWAIKGRNGNMWSFPMLPIRVSDSAIEGTHLGDHEESFGSFSMLSIKLLY</sequence>
<evidence type="ECO:0000313" key="1">
    <source>
        <dbReference type="EMBL" id="KAK7284918.1"/>
    </source>
</evidence>
<organism evidence="1 2">
    <name type="scientific">Clitoria ternatea</name>
    <name type="common">Butterfly pea</name>
    <dbReference type="NCBI Taxonomy" id="43366"/>
    <lineage>
        <taxon>Eukaryota</taxon>
        <taxon>Viridiplantae</taxon>
        <taxon>Streptophyta</taxon>
        <taxon>Embryophyta</taxon>
        <taxon>Tracheophyta</taxon>
        <taxon>Spermatophyta</taxon>
        <taxon>Magnoliopsida</taxon>
        <taxon>eudicotyledons</taxon>
        <taxon>Gunneridae</taxon>
        <taxon>Pentapetalae</taxon>
        <taxon>rosids</taxon>
        <taxon>fabids</taxon>
        <taxon>Fabales</taxon>
        <taxon>Fabaceae</taxon>
        <taxon>Papilionoideae</taxon>
        <taxon>50 kb inversion clade</taxon>
        <taxon>NPAAA clade</taxon>
        <taxon>indigoferoid/millettioid clade</taxon>
        <taxon>Phaseoleae</taxon>
        <taxon>Clitoria</taxon>
    </lineage>
</organism>
<reference evidence="1 2" key="1">
    <citation type="submission" date="2024-01" db="EMBL/GenBank/DDBJ databases">
        <title>The genomes of 5 underutilized Papilionoideae crops provide insights into root nodulation and disease resistance.</title>
        <authorList>
            <person name="Yuan L."/>
        </authorList>
    </citation>
    <scope>NUCLEOTIDE SEQUENCE [LARGE SCALE GENOMIC DNA]</scope>
    <source>
        <strain evidence="1">LY-2023</strain>
        <tissue evidence="1">Leaf</tissue>
    </source>
</reference>
<protein>
    <submittedName>
        <fullName evidence="1">Uncharacterized protein</fullName>
    </submittedName>
</protein>
<dbReference type="EMBL" id="JAYKXN010000005">
    <property type="protein sequence ID" value="KAK7284918.1"/>
    <property type="molecule type" value="Genomic_DNA"/>
</dbReference>